<keyword evidence="3 5" id="KW-1133">Transmembrane helix</keyword>
<dbReference type="InterPro" id="IPR052165">
    <property type="entry name" value="Membrane_assoc_protease"/>
</dbReference>
<evidence type="ECO:0000256" key="5">
    <source>
        <dbReference type="SAM" id="Phobius"/>
    </source>
</evidence>
<reference evidence="7 8" key="1">
    <citation type="submission" date="2024-03" db="EMBL/GenBank/DDBJ databases">
        <title>Actinomycetospora sp. OC33-EN07, a novel actinomycete isolated from wild orchid (Aerides multiflora).</title>
        <authorList>
            <person name="Suriyachadkun C."/>
        </authorList>
    </citation>
    <scope>NUCLEOTIDE SEQUENCE [LARGE SCALE GENOMIC DNA]</scope>
    <source>
        <strain evidence="7 8">OC33-EN07</strain>
    </source>
</reference>
<dbReference type="EMBL" id="JBBEGM010000017">
    <property type="protein sequence ID" value="MEJ2865372.1"/>
    <property type="molecule type" value="Genomic_DNA"/>
</dbReference>
<dbReference type="PANTHER" id="PTHR33507">
    <property type="entry name" value="INNER MEMBRANE PROTEIN YBBJ"/>
    <property type="match status" value="1"/>
</dbReference>
<dbReference type="RefSeq" id="WP_337706743.1">
    <property type="nucleotide sequence ID" value="NZ_JBBEGM010000017.1"/>
</dbReference>
<evidence type="ECO:0000313" key="7">
    <source>
        <dbReference type="EMBL" id="MEJ2865372.1"/>
    </source>
</evidence>
<organism evidence="7 8">
    <name type="scientific">Actinomycetospora flava</name>
    <dbReference type="NCBI Taxonomy" id="3129232"/>
    <lineage>
        <taxon>Bacteria</taxon>
        <taxon>Bacillati</taxon>
        <taxon>Actinomycetota</taxon>
        <taxon>Actinomycetes</taxon>
        <taxon>Pseudonocardiales</taxon>
        <taxon>Pseudonocardiaceae</taxon>
        <taxon>Actinomycetospora</taxon>
    </lineage>
</organism>
<dbReference type="Proteomes" id="UP001369736">
    <property type="component" value="Unassembled WGS sequence"/>
</dbReference>
<keyword evidence="4 5" id="KW-0472">Membrane</keyword>
<accession>A0ABU8MFI9</accession>
<dbReference type="SUPFAM" id="SSF141322">
    <property type="entry name" value="NfeD domain-like"/>
    <property type="match status" value="1"/>
</dbReference>
<evidence type="ECO:0000259" key="6">
    <source>
        <dbReference type="Pfam" id="PF01957"/>
    </source>
</evidence>
<comment type="caution">
    <text evidence="7">The sequence shown here is derived from an EMBL/GenBank/DDBJ whole genome shotgun (WGS) entry which is preliminary data.</text>
</comment>
<evidence type="ECO:0000256" key="1">
    <source>
        <dbReference type="ARBA" id="ARBA00004141"/>
    </source>
</evidence>
<comment type="subcellular location">
    <subcellularLocation>
        <location evidence="1">Membrane</location>
        <topology evidence="1">Multi-pass membrane protein</topology>
    </subcellularLocation>
</comment>
<keyword evidence="2 5" id="KW-0812">Transmembrane</keyword>
<sequence>MAAWVVWLIVSAALGVAEALTLTAAAGLLGGSALVAAGAAAIGLPLVAQLLVFAMAAVLGLVLLRPVAARHLLGAQTERFGVDALLGRPALVIDEVTGHGGTVRISGETWTARAVDESVPIPAGATVDVVRIDGVTAIVYRSE</sequence>
<dbReference type="Pfam" id="PF01957">
    <property type="entry name" value="NfeD"/>
    <property type="match status" value="1"/>
</dbReference>
<name>A0ABU8MFI9_9PSEU</name>
<evidence type="ECO:0000256" key="2">
    <source>
        <dbReference type="ARBA" id="ARBA00022692"/>
    </source>
</evidence>
<gene>
    <name evidence="7" type="ORF">WCD58_29730</name>
</gene>
<evidence type="ECO:0000256" key="4">
    <source>
        <dbReference type="ARBA" id="ARBA00023136"/>
    </source>
</evidence>
<feature type="domain" description="NfeD-like C-terminal" evidence="6">
    <location>
        <begin position="82"/>
        <end position="140"/>
    </location>
</feature>
<proteinExistence type="predicted"/>
<dbReference type="Gene3D" id="2.40.50.140">
    <property type="entry name" value="Nucleic acid-binding proteins"/>
    <property type="match status" value="1"/>
</dbReference>
<keyword evidence="8" id="KW-1185">Reference proteome</keyword>
<evidence type="ECO:0000313" key="8">
    <source>
        <dbReference type="Proteomes" id="UP001369736"/>
    </source>
</evidence>
<dbReference type="InterPro" id="IPR002810">
    <property type="entry name" value="NfeD-like_C"/>
</dbReference>
<evidence type="ECO:0000256" key="3">
    <source>
        <dbReference type="ARBA" id="ARBA00022989"/>
    </source>
</evidence>
<dbReference type="PANTHER" id="PTHR33507:SF3">
    <property type="entry name" value="INNER MEMBRANE PROTEIN YBBJ"/>
    <property type="match status" value="1"/>
</dbReference>
<feature type="transmembrane region" description="Helical" evidence="5">
    <location>
        <begin position="35"/>
        <end position="64"/>
    </location>
</feature>
<dbReference type="InterPro" id="IPR012340">
    <property type="entry name" value="NA-bd_OB-fold"/>
</dbReference>
<protein>
    <submittedName>
        <fullName evidence="7">NfeD family protein</fullName>
    </submittedName>
</protein>